<dbReference type="Proteomes" id="UP001139408">
    <property type="component" value="Unassembled WGS sequence"/>
</dbReference>
<dbReference type="RefSeq" id="WP_188925279.1">
    <property type="nucleotide sequence ID" value="NZ_BMQI01000022.1"/>
</dbReference>
<sequence>MAKCRNRQGAVLQRQLFQLGRLLVCCVLAITCVILPVQANWLSDIHRSISGDEKAPSLKPLSPAELADYPADYTYERVIAPSHQVPVFVLQAGLEHRDTVVLIHGLGDLASKDWLTVIPTLAKQYHVVAIDLPGFGLSQGAVFTYSPQQYAKVIDWLIAKYRHDGQVNLVGHSMGAAVGVFYASQYPGRIQQLVLVDAAGILDRTAYIKRISTRDNDQADLPQRVRRVLARVDNLADKILEKSGTGFDPTRIFSGDSSLRNMTIGEQTNVNAALALMEQNFSVLSYQAVPPTHIIWGGQDNVAPLRTAYALQHVLPLSQLHVINDAGHVPMKSHPHEFNQLLLASLNATIEPRQARPQHNSERMGRCFQDDQSHFSGQYQQIILNDCKLARFDNVDVKHLSITDSIVTVSASRIGTANHSMQITRSVINATDTEILGQMQSDRSRFDFAGVTFYGESPVFVSQASTRLVLSLTRIITPTQSTRLGGSYVLAEQSLESAL</sequence>
<proteinExistence type="predicted"/>
<dbReference type="GO" id="GO:0016020">
    <property type="term" value="C:membrane"/>
    <property type="evidence" value="ECO:0007669"/>
    <property type="project" value="TreeGrafter"/>
</dbReference>
<keyword evidence="2" id="KW-0378">Hydrolase</keyword>
<dbReference type="InterPro" id="IPR029058">
    <property type="entry name" value="AB_hydrolase_fold"/>
</dbReference>
<dbReference type="GO" id="GO:0016787">
    <property type="term" value="F:hydrolase activity"/>
    <property type="evidence" value="ECO:0007669"/>
    <property type="project" value="UniProtKB-KW"/>
</dbReference>
<feature type="domain" description="AB hydrolase-1" evidence="1">
    <location>
        <begin position="99"/>
        <end position="334"/>
    </location>
</feature>
<evidence type="ECO:0000313" key="3">
    <source>
        <dbReference type="Proteomes" id="UP001139408"/>
    </source>
</evidence>
<accession>A0A9X2CCQ9</accession>
<dbReference type="EMBL" id="JAKILJ010000008">
    <property type="protein sequence ID" value="MCL1104651.1"/>
    <property type="molecule type" value="Genomic_DNA"/>
</dbReference>
<keyword evidence="3" id="KW-1185">Reference proteome</keyword>
<evidence type="ECO:0000313" key="2">
    <source>
        <dbReference type="EMBL" id="MCL1104651.1"/>
    </source>
</evidence>
<dbReference type="AlphaFoldDB" id="A0A9X2CCQ9"/>
<gene>
    <name evidence="2" type="ORF">L2749_05180</name>
</gene>
<dbReference type="SUPFAM" id="SSF53474">
    <property type="entry name" value="alpha/beta-Hydrolases"/>
    <property type="match status" value="1"/>
</dbReference>
<comment type="caution">
    <text evidence="2">The sequence shown here is derived from an EMBL/GenBank/DDBJ whole genome shotgun (WGS) entry which is preliminary data.</text>
</comment>
<reference evidence="2" key="1">
    <citation type="submission" date="2022-01" db="EMBL/GenBank/DDBJ databases">
        <title>Whole genome-based taxonomy of the Shewanellaceae.</title>
        <authorList>
            <person name="Martin-Rodriguez A.J."/>
        </authorList>
    </citation>
    <scope>NUCLEOTIDE SEQUENCE</scope>
    <source>
        <strain evidence="2">DSM 23803</strain>
    </source>
</reference>
<name>A0A9X2CCQ9_9GAMM</name>
<dbReference type="Gene3D" id="3.40.50.1820">
    <property type="entry name" value="alpha/beta hydrolase"/>
    <property type="match status" value="1"/>
</dbReference>
<dbReference type="PANTHER" id="PTHR43798:SF33">
    <property type="entry name" value="HYDROLASE, PUTATIVE (AFU_ORTHOLOGUE AFUA_2G14860)-RELATED"/>
    <property type="match status" value="1"/>
</dbReference>
<dbReference type="InterPro" id="IPR000073">
    <property type="entry name" value="AB_hydrolase_1"/>
</dbReference>
<organism evidence="2 3">
    <name type="scientific">Shewanella algicola</name>
    <dbReference type="NCBI Taxonomy" id="640633"/>
    <lineage>
        <taxon>Bacteria</taxon>
        <taxon>Pseudomonadati</taxon>
        <taxon>Pseudomonadota</taxon>
        <taxon>Gammaproteobacteria</taxon>
        <taxon>Alteromonadales</taxon>
        <taxon>Shewanellaceae</taxon>
        <taxon>Shewanella</taxon>
    </lineage>
</organism>
<protein>
    <submittedName>
        <fullName evidence="2">Alpha/beta hydrolase</fullName>
    </submittedName>
</protein>
<dbReference type="Pfam" id="PF00561">
    <property type="entry name" value="Abhydrolase_1"/>
    <property type="match status" value="1"/>
</dbReference>
<dbReference type="PRINTS" id="PR00111">
    <property type="entry name" value="ABHYDROLASE"/>
</dbReference>
<dbReference type="PANTHER" id="PTHR43798">
    <property type="entry name" value="MONOACYLGLYCEROL LIPASE"/>
    <property type="match status" value="1"/>
</dbReference>
<dbReference type="InterPro" id="IPR050266">
    <property type="entry name" value="AB_hydrolase_sf"/>
</dbReference>
<evidence type="ECO:0000259" key="1">
    <source>
        <dbReference type="Pfam" id="PF00561"/>
    </source>
</evidence>